<evidence type="ECO:0000313" key="12">
    <source>
        <dbReference type="Proteomes" id="UP000308652"/>
    </source>
</evidence>
<dbReference type="GO" id="GO:0016705">
    <property type="term" value="F:oxidoreductase activity, acting on paired donors, with incorporation or reduction of molecular oxygen"/>
    <property type="evidence" value="ECO:0007669"/>
    <property type="project" value="InterPro"/>
</dbReference>
<evidence type="ECO:0000256" key="5">
    <source>
        <dbReference type="ARBA" id="ARBA00022723"/>
    </source>
</evidence>
<dbReference type="InterPro" id="IPR050364">
    <property type="entry name" value="Cytochrome_P450_fung"/>
</dbReference>
<dbReference type="InterPro" id="IPR001128">
    <property type="entry name" value="Cyt_P450"/>
</dbReference>
<dbReference type="PANTHER" id="PTHR46300">
    <property type="entry name" value="P450, PUTATIVE (EUROFUNG)-RELATED-RELATED"/>
    <property type="match status" value="1"/>
</dbReference>
<dbReference type="SUPFAM" id="SSF48264">
    <property type="entry name" value="Cytochrome P450"/>
    <property type="match status" value="1"/>
</dbReference>
<dbReference type="AlphaFoldDB" id="A0A5C3LLP9"/>
<keyword evidence="5 9" id="KW-0479">Metal-binding</keyword>
<reference evidence="11 12" key="1">
    <citation type="journal article" date="2019" name="Nat. Ecol. Evol.">
        <title>Megaphylogeny resolves global patterns of mushroom evolution.</title>
        <authorList>
            <person name="Varga T."/>
            <person name="Krizsan K."/>
            <person name="Foldi C."/>
            <person name="Dima B."/>
            <person name="Sanchez-Garcia M."/>
            <person name="Sanchez-Ramirez S."/>
            <person name="Szollosi G.J."/>
            <person name="Szarkandi J.G."/>
            <person name="Papp V."/>
            <person name="Albert L."/>
            <person name="Andreopoulos W."/>
            <person name="Angelini C."/>
            <person name="Antonin V."/>
            <person name="Barry K.W."/>
            <person name="Bougher N.L."/>
            <person name="Buchanan P."/>
            <person name="Buyck B."/>
            <person name="Bense V."/>
            <person name="Catcheside P."/>
            <person name="Chovatia M."/>
            <person name="Cooper J."/>
            <person name="Damon W."/>
            <person name="Desjardin D."/>
            <person name="Finy P."/>
            <person name="Geml J."/>
            <person name="Haridas S."/>
            <person name="Hughes K."/>
            <person name="Justo A."/>
            <person name="Karasinski D."/>
            <person name="Kautmanova I."/>
            <person name="Kiss B."/>
            <person name="Kocsube S."/>
            <person name="Kotiranta H."/>
            <person name="LaButti K.M."/>
            <person name="Lechner B.E."/>
            <person name="Liimatainen K."/>
            <person name="Lipzen A."/>
            <person name="Lukacs Z."/>
            <person name="Mihaltcheva S."/>
            <person name="Morgado L.N."/>
            <person name="Niskanen T."/>
            <person name="Noordeloos M.E."/>
            <person name="Ohm R.A."/>
            <person name="Ortiz-Santana B."/>
            <person name="Ovrebo C."/>
            <person name="Racz N."/>
            <person name="Riley R."/>
            <person name="Savchenko A."/>
            <person name="Shiryaev A."/>
            <person name="Soop K."/>
            <person name="Spirin V."/>
            <person name="Szebenyi C."/>
            <person name="Tomsovsky M."/>
            <person name="Tulloss R.E."/>
            <person name="Uehling J."/>
            <person name="Grigoriev I.V."/>
            <person name="Vagvolgyi C."/>
            <person name="Papp T."/>
            <person name="Martin F.M."/>
            <person name="Miettinen O."/>
            <person name="Hibbett D.S."/>
            <person name="Nagy L.G."/>
        </authorList>
    </citation>
    <scope>NUCLEOTIDE SEQUENCE [LARGE SCALE GENOMIC DNA]</scope>
    <source>
        <strain evidence="11 12">CBS 166.37</strain>
    </source>
</reference>
<keyword evidence="7 9" id="KW-0408">Iron</keyword>
<evidence type="ECO:0000256" key="4">
    <source>
        <dbReference type="ARBA" id="ARBA00022617"/>
    </source>
</evidence>
<evidence type="ECO:0000256" key="6">
    <source>
        <dbReference type="ARBA" id="ARBA00023002"/>
    </source>
</evidence>
<dbReference type="PANTHER" id="PTHR46300:SF7">
    <property type="entry name" value="P450, PUTATIVE (EUROFUNG)-RELATED"/>
    <property type="match status" value="1"/>
</dbReference>
<organism evidence="11 12">
    <name type="scientific">Crucibulum laeve</name>
    <dbReference type="NCBI Taxonomy" id="68775"/>
    <lineage>
        <taxon>Eukaryota</taxon>
        <taxon>Fungi</taxon>
        <taxon>Dikarya</taxon>
        <taxon>Basidiomycota</taxon>
        <taxon>Agaricomycotina</taxon>
        <taxon>Agaricomycetes</taxon>
        <taxon>Agaricomycetidae</taxon>
        <taxon>Agaricales</taxon>
        <taxon>Agaricineae</taxon>
        <taxon>Nidulariaceae</taxon>
        <taxon>Crucibulum</taxon>
    </lineage>
</organism>
<dbReference type="InterPro" id="IPR017972">
    <property type="entry name" value="Cyt_P450_CS"/>
</dbReference>
<dbReference type="GO" id="GO:0004497">
    <property type="term" value="F:monooxygenase activity"/>
    <property type="evidence" value="ECO:0007669"/>
    <property type="project" value="UniProtKB-KW"/>
</dbReference>
<keyword evidence="8 10" id="KW-0503">Monooxygenase</keyword>
<evidence type="ECO:0000256" key="9">
    <source>
        <dbReference type="PIRSR" id="PIRSR602401-1"/>
    </source>
</evidence>
<dbReference type="Pfam" id="PF00067">
    <property type="entry name" value="p450"/>
    <property type="match status" value="1"/>
</dbReference>
<keyword evidence="6 10" id="KW-0560">Oxidoreductase</keyword>
<protein>
    <submittedName>
        <fullName evidence="11">Cytochrome P450</fullName>
    </submittedName>
</protein>
<dbReference type="CDD" id="cd11065">
    <property type="entry name" value="CYP64-like"/>
    <property type="match status" value="1"/>
</dbReference>
<dbReference type="PRINTS" id="PR00385">
    <property type="entry name" value="P450"/>
</dbReference>
<feature type="binding site" description="axial binding residue" evidence="9">
    <location>
        <position position="435"/>
    </location>
    <ligand>
        <name>heme</name>
        <dbReference type="ChEBI" id="CHEBI:30413"/>
    </ligand>
    <ligandPart>
        <name>Fe</name>
        <dbReference type="ChEBI" id="CHEBI:18248"/>
    </ligandPart>
</feature>
<proteinExistence type="inferred from homology"/>
<dbReference type="Gene3D" id="1.10.630.10">
    <property type="entry name" value="Cytochrome P450"/>
    <property type="match status" value="1"/>
</dbReference>
<accession>A0A5C3LLP9</accession>
<evidence type="ECO:0000313" key="11">
    <source>
        <dbReference type="EMBL" id="TFK33780.1"/>
    </source>
</evidence>
<keyword evidence="12" id="KW-1185">Reference proteome</keyword>
<sequence>MIDTYLSPALALGLAILLAFFFRNWNVNAPLPPGPPTRFIGGNLHQLPKTHPWKKFTEWSKEYGPVYSLRIFRNRMIVLSSLKAVSDLLETRSAIYSDRPPSNMRGKLAGRATSAFMTSSQDPRFKPLRKMLHSGLNPRAAQTYRPVQLAETRVLLKNLAVNPDKFIAHMRRNAGALILKVAYGYQVETDDDKWVKMIEDAFALSAGISVPGRFYVQMFPFLKYVPKWFPGAGFKRKAEELMKTLRSVNQVPFDWAKAQMINGTNEESFVSMHLGPDAGKNLSADEEEIIVTSSAALYIGGADTTVSALTTFVLLMILYPEVQKRAQVEVDSVTSGRLPTLDDLAALPYITAMVKEIIRWAPVAPLGIPHSVTRDDTYNGFAIPKGSRVVGNIWAIAHDEELYPDPFTFNPERHLGETPQIDPFKFVFGFGRRVCPGAHLAELSLFLNVASILATFTITKALDANKREIEPPVDWTGVTVSHVKPFPCQFIPRSKDIMASLDGN</sequence>
<dbReference type="PRINTS" id="PR00463">
    <property type="entry name" value="EP450I"/>
</dbReference>
<dbReference type="STRING" id="68775.A0A5C3LLP9"/>
<dbReference type="GO" id="GO:0005506">
    <property type="term" value="F:iron ion binding"/>
    <property type="evidence" value="ECO:0007669"/>
    <property type="project" value="InterPro"/>
</dbReference>
<dbReference type="Proteomes" id="UP000308652">
    <property type="component" value="Unassembled WGS sequence"/>
</dbReference>
<dbReference type="GO" id="GO:0020037">
    <property type="term" value="F:heme binding"/>
    <property type="evidence" value="ECO:0007669"/>
    <property type="project" value="InterPro"/>
</dbReference>
<dbReference type="OrthoDB" id="2789670at2759"/>
<comment type="pathway">
    <text evidence="2">Secondary metabolite biosynthesis.</text>
</comment>
<keyword evidence="4 9" id="KW-0349">Heme</keyword>
<evidence type="ECO:0000256" key="8">
    <source>
        <dbReference type="ARBA" id="ARBA00023033"/>
    </source>
</evidence>
<evidence type="ECO:0000256" key="2">
    <source>
        <dbReference type="ARBA" id="ARBA00005179"/>
    </source>
</evidence>
<evidence type="ECO:0000256" key="7">
    <source>
        <dbReference type="ARBA" id="ARBA00023004"/>
    </source>
</evidence>
<dbReference type="InterPro" id="IPR036396">
    <property type="entry name" value="Cyt_P450_sf"/>
</dbReference>
<evidence type="ECO:0000256" key="10">
    <source>
        <dbReference type="RuleBase" id="RU000461"/>
    </source>
</evidence>
<evidence type="ECO:0000256" key="1">
    <source>
        <dbReference type="ARBA" id="ARBA00001971"/>
    </source>
</evidence>
<evidence type="ECO:0000256" key="3">
    <source>
        <dbReference type="ARBA" id="ARBA00010617"/>
    </source>
</evidence>
<dbReference type="InterPro" id="IPR002401">
    <property type="entry name" value="Cyt_P450_E_grp-I"/>
</dbReference>
<comment type="similarity">
    <text evidence="3 10">Belongs to the cytochrome P450 family.</text>
</comment>
<dbReference type="EMBL" id="ML213642">
    <property type="protein sequence ID" value="TFK33780.1"/>
    <property type="molecule type" value="Genomic_DNA"/>
</dbReference>
<gene>
    <name evidence="11" type="ORF">BDQ12DRAFT_715699</name>
</gene>
<name>A0A5C3LLP9_9AGAR</name>
<dbReference type="PROSITE" id="PS00086">
    <property type="entry name" value="CYTOCHROME_P450"/>
    <property type="match status" value="1"/>
</dbReference>
<comment type="cofactor">
    <cofactor evidence="1 9">
        <name>heme</name>
        <dbReference type="ChEBI" id="CHEBI:30413"/>
    </cofactor>
</comment>